<protein>
    <submittedName>
        <fullName evidence="2">Uncharacterized protein</fullName>
    </submittedName>
</protein>
<keyword evidence="1" id="KW-0812">Transmembrane</keyword>
<dbReference type="Proteomes" id="UP000316079">
    <property type="component" value="Unassembled WGS sequence"/>
</dbReference>
<dbReference type="EMBL" id="SRMA01024173">
    <property type="protein sequence ID" value="TRZ01049.1"/>
    <property type="molecule type" value="Genomic_DNA"/>
</dbReference>
<gene>
    <name evidence="2" type="ORF">DNTS_033665</name>
</gene>
<keyword evidence="3" id="KW-1185">Reference proteome</keyword>
<accession>A0A553RFT6</accession>
<comment type="caution">
    <text evidence="2">The sequence shown here is derived from an EMBL/GenBank/DDBJ whole genome shotgun (WGS) entry which is preliminary data.</text>
</comment>
<keyword evidence="1" id="KW-0472">Membrane</keyword>
<proteinExistence type="predicted"/>
<reference evidence="2 3" key="1">
    <citation type="journal article" date="2019" name="Sci. Data">
        <title>Hybrid genome assembly and annotation of Danionella translucida.</title>
        <authorList>
            <person name="Kadobianskyi M."/>
            <person name="Schulze L."/>
            <person name="Schuelke M."/>
            <person name="Judkewitz B."/>
        </authorList>
    </citation>
    <scope>NUCLEOTIDE SEQUENCE [LARGE SCALE GENOMIC DNA]</scope>
    <source>
        <strain evidence="2 3">Bolton</strain>
    </source>
</reference>
<name>A0A553RFT6_9TELE</name>
<dbReference type="AlphaFoldDB" id="A0A553RFT6"/>
<keyword evidence="1" id="KW-1133">Transmembrane helix</keyword>
<sequence length="149" mass="16423">MRLVMKELRSHKDRPGVAIELFFSFRMRNPHVDDGDGLQLRPHLLFSTSQTLILVLGKSSSTLPSIFISPEHQRMQLFLVLGLMFNLCLLVIAVCGFISCDVAESSLAGVSVLCVMGSSSSVEKLQVQLSVLCDAVPQHLPFNTVHESL</sequence>
<organism evidence="2 3">
    <name type="scientific">Danionella cerebrum</name>
    <dbReference type="NCBI Taxonomy" id="2873325"/>
    <lineage>
        <taxon>Eukaryota</taxon>
        <taxon>Metazoa</taxon>
        <taxon>Chordata</taxon>
        <taxon>Craniata</taxon>
        <taxon>Vertebrata</taxon>
        <taxon>Euteleostomi</taxon>
        <taxon>Actinopterygii</taxon>
        <taxon>Neopterygii</taxon>
        <taxon>Teleostei</taxon>
        <taxon>Ostariophysi</taxon>
        <taxon>Cypriniformes</taxon>
        <taxon>Danionidae</taxon>
        <taxon>Danioninae</taxon>
        <taxon>Danionella</taxon>
    </lineage>
</organism>
<evidence type="ECO:0000313" key="3">
    <source>
        <dbReference type="Proteomes" id="UP000316079"/>
    </source>
</evidence>
<evidence type="ECO:0000256" key="1">
    <source>
        <dbReference type="SAM" id="Phobius"/>
    </source>
</evidence>
<evidence type="ECO:0000313" key="2">
    <source>
        <dbReference type="EMBL" id="TRZ01049.1"/>
    </source>
</evidence>
<feature type="transmembrane region" description="Helical" evidence="1">
    <location>
        <begin position="77"/>
        <end position="99"/>
    </location>
</feature>